<accession>A0A0K2V870</accession>
<dbReference type="EMBL" id="HACA01029377">
    <property type="protein sequence ID" value="CDW46738.1"/>
    <property type="molecule type" value="Transcribed_RNA"/>
</dbReference>
<keyword evidence="1" id="KW-1133">Transmembrane helix</keyword>
<feature type="non-terminal residue" evidence="2">
    <location>
        <position position="1"/>
    </location>
</feature>
<proteinExistence type="predicted"/>
<reference evidence="2" key="1">
    <citation type="submission" date="2014-05" db="EMBL/GenBank/DDBJ databases">
        <authorList>
            <person name="Chronopoulou M."/>
        </authorList>
    </citation>
    <scope>NUCLEOTIDE SEQUENCE</scope>
    <source>
        <tissue evidence="2">Whole organism</tissue>
    </source>
</reference>
<keyword evidence="1" id="KW-0472">Membrane</keyword>
<dbReference type="AlphaFoldDB" id="A0A0K2V870"/>
<evidence type="ECO:0000256" key="1">
    <source>
        <dbReference type="SAM" id="Phobius"/>
    </source>
</evidence>
<protein>
    <submittedName>
        <fullName evidence="2">Uncharacterized protein</fullName>
    </submittedName>
</protein>
<name>A0A0K2V870_LEPSM</name>
<organism evidence="2">
    <name type="scientific">Lepeophtheirus salmonis</name>
    <name type="common">Salmon louse</name>
    <name type="synonym">Caligus salmonis</name>
    <dbReference type="NCBI Taxonomy" id="72036"/>
    <lineage>
        <taxon>Eukaryota</taxon>
        <taxon>Metazoa</taxon>
        <taxon>Ecdysozoa</taxon>
        <taxon>Arthropoda</taxon>
        <taxon>Crustacea</taxon>
        <taxon>Multicrustacea</taxon>
        <taxon>Hexanauplia</taxon>
        <taxon>Copepoda</taxon>
        <taxon>Siphonostomatoida</taxon>
        <taxon>Caligidae</taxon>
        <taxon>Lepeophtheirus</taxon>
    </lineage>
</organism>
<evidence type="ECO:0000313" key="2">
    <source>
        <dbReference type="EMBL" id="CDW46738.1"/>
    </source>
</evidence>
<sequence length="79" mass="9225">GSKYQKEKNPKEIIALTVDTKIIKGEKCIHLRKYCLKIGHFKRVSKFNKYICINCVQVAFLYKLYIVYSNGINSNPKIK</sequence>
<keyword evidence="1" id="KW-0812">Transmembrane</keyword>
<feature type="transmembrane region" description="Helical" evidence="1">
    <location>
        <begin position="50"/>
        <end position="68"/>
    </location>
</feature>